<dbReference type="InterPro" id="IPR000399">
    <property type="entry name" value="TPP-bd_CS"/>
</dbReference>
<dbReference type="InterPro" id="IPR011766">
    <property type="entry name" value="TPP_enzyme_TPP-bd"/>
</dbReference>
<dbReference type="Gene3D" id="3.40.50.970">
    <property type="match status" value="2"/>
</dbReference>
<dbReference type="InterPro" id="IPR047212">
    <property type="entry name" value="TPP_POXB-like"/>
</dbReference>
<evidence type="ECO:0000256" key="1">
    <source>
        <dbReference type="ARBA" id="ARBA00007812"/>
    </source>
</evidence>
<name>A0A9X3UFP0_9HYPH</name>
<dbReference type="InterPro" id="IPR012000">
    <property type="entry name" value="Thiamin_PyroP_enz_cen_dom"/>
</dbReference>
<keyword evidence="8" id="KW-1185">Reference proteome</keyword>
<sequence length="582" mass="63143">MASKKNVCEVLLDSLHVAGARQLFGVTGDALNPLLEAIRGDERFEWIAMRHEENAAYAAYSQAALTGGIGVCAGTVGPGALHLINGLYNAKREGVGVVALTGQIGHKERSTNYHQEVNLEKMFDDVCAFQAVINSPEQMPRLAQIAIQRALIGREVVRIELPIDVTEEPVPNLRKHYHMVTEASAVVPPQSEIERAAEIINKGKKVAFFCGVGCRDAKDMIIDLAKRVKAPVAHTLKGKDIFDYDDGPVVGMTGLIGNPGGYHAVRDCDVLVMLGTDFPYEWFLPDGPEIIQVDCKVENVGRRASVTVGLVGTVKETLERLVPLVQDKSDDSYLKTHVKWAGKWLESMDKQGSLENDGEPLHPQLFAKAISDHAASDAVIAADVGLSTVWIARQMRLKGGRRLVGSFNHGSLGSGLPSGLGAVATDPKRQVWALCGDGGFGMAMQDFVTAVRYGWPLKVIVFNNSELGFVKMEMEVGGYAYNAEATHLVNPDFAEYAKSCGGDGVRVERAKDIMPAIKAAIDSDKPFLIDAIVTAGELVMPPHVSVEQAWGFGMVKIKEGILGLKGDHKQWDNWKEEIKAAL</sequence>
<dbReference type="Pfam" id="PF02776">
    <property type="entry name" value="TPP_enzyme_N"/>
    <property type="match status" value="1"/>
</dbReference>
<evidence type="ECO:0000313" key="7">
    <source>
        <dbReference type="EMBL" id="MDA5398202.1"/>
    </source>
</evidence>
<evidence type="ECO:0000259" key="6">
    <source>
        <dbReference type="Pfam" id="PF02776"/>
    </source>
</evidence>
<dbReference type="GO" id="GO:0030976">
    <property type="term" value="F:thiamine pyrophosphate binding"/>
    <property type="evidence" value="ECO:0007669"/>
    <property type="project" value="InterPro"/>
</dbReference>
<protein>
    <submittedName>
        <fullName evidence="7">Thiamine pyrophosphate-binding protein</fullName>
    </submittedName>
</protein>
<evidence type="ECO:0000256" key="3">
    <source>
        <dbReference type="RuleBase" id="RU362132"/>
    </source>
</evidence>
<dbReference type="InterPro" id="IPR029035">
    <property type="entry name" value="DHS-like_NAD/FAD-binding_dom"/>
</dbReference>
<dbReference type="Pfam" id="PF02775">
    <property type="entry name" value="TPP_enzyme_C"/>
    <property type="match status" value="1"/>
</dbReference>
<dbReference type="CDD" id="cd02014">
    <property type="entry name" value="TPP_POX"/>
    <property type="match status" value="1"/>
</dbReference>
<reference evidence="7" key="1">
    <citation type="submission" date="2022-11" db="EMBL/GenBank/DDBJ databases">
        <title>Draft genome sequence of Hoeflea poritis E7-10 and Hoeflea prorocentri PM5-8, separated from scleractinian coral Porites lutea and marine dinoflagellate.</title>
        <authorList>
            <person name="Zhang G."/>
            <person name="Wei Q."/>
            <person name="Cai L."/>
        </authorList>
    </citation>
    <scope>NUCLEOTIDE SEQUENCE</scope>
    <source>
        <strain evidence="7">PM5-8</strain>
    </source>
</reference>
<comment type="similarity">
    <text evidence="1 3">Belongs to the TPP enzyme family.</text>
</comment>
<dbReference type="PROSITE" id="PS00187">
    <property type="entry name" value="TPP_ENZYMES"/>
    <property type="match status" value="1"/>
</dbReference>
<dbReference type="InterPro" id="IPR012001">
    <property type="entry name" value="Thiamin_PyroP_enz_TPP-bd_dom"/>
</dbReference>
<dbReference type="Proteomes" id="UP001151234">
    <property type="component" value="Unassembled WGS sequence"/>
</dbReference>
<dbReference type="RefSeq" id="WP_267989638.1">
    <property type="nucleotide sequence ID" value="NZ_JAPJZI010000001.1"/>
</dbReference>
<proteinExistence type="inferred from homology"/>
<dbReference type="PANTHER" id="PTHR42981">
    <property type="entry name" value="PYRUVATE DEHYDROGENASE [UBIQUINONE]"/>
    <property type="match status" value="1"/>
</dbReference>
<feature type="domain" description="Thiamine pyrophosphate enzyme N-terminal TPP-binding" evidence="6">
    <location>
        <begin position="6"/>
        <end position="120"/>
    </location>
</feature>
<organism evidence="7 8">
    <name type="scientific">Hoeflea prorocentri</name>
    <dbReference type="NCBI Taxonomy" id="1922333"/>
    <lineage>
        <taxon>Bacteria</taxon>
        <taxon>Pseudomonadati</taxon>
        <taxon>Pseudomonadota</taxon>
        <taxon>Alphaproteobacteria</taxon>
        <taxon>Hyphomicrobiales</taxon>
        <taxon>Rhizobiaceae</taxon>
        <taxon>Hoeflea</taxon>
    </lineage>
</organism>
<evidence type="ECO:0000259" key="5">
    <source>
        <dbReference type="Pfam" id="PF02775"/>
    </source>
</evidence>
<dbReference type="EMBL" id="JAPJZI010000001">
    <property type="protein sequence ID" value="MDA5398202.1"/>
    <property type="molecule type" value="Genomic_DNA"/>
</dbReference>
<keyword evidence="2 3" id="KW-0786">Thiamine pyrophosphate</keyword>
<feature type="domain" description="Thiamine pyrophosphate enzyme TPP-binding" evidence="5">
    <location>
        <begin position="383"/>
        <end position="530"/>
    </location>
</feature>
<dbReference type="GO" id="GO:0000287">
    <property type="term" value="F:magnesium ion binding"/>
    <property type="evidence" value="ECO:0007669"/>
    <property type="project" value="InterPro"/>
</dbReference>
<dbReference type="PANTHER" id="PTHR42981:SF2">
    <property type="entry name" value="PYRUVATE DEHYDROGENASE [UBIQUINONE]"/>
    <property type="match status" value="1"/>
</dbReference>
<evidence type="ECO:0000256" key="2">
    <source>
        <dbReference type="ARBA" id="ARBA00023052"/>
    </source>
</evidence>
<dbReference type="SUPFAM" id="SSF52467">
    <property type="entry name" value="DHS-like NAD/FAD-binding domain"/>
    <property type="match status" value="1"/>
</dbReference>
<dbReference type="InterPro" id="IPR047211">
    <property type="entry name" value="POXB-like"/>
</dbReference>
<evidence type="ECO:0000259" key="4">
    <source>
        <dbReference type="Pfam" id="PF00205"/>
    </source>
</evidence>
<dbReference type="AlphaFoldDB" id="A0A9X3UFP0"/>
<evidence type="ECO:0000313" key="8">
    <source>
        <dbReference type="Proteomes" id="UP001151234"/>
    </source>
</evidence>
<accession>A0A9X3UFP0</accession>
<dbReference type="Gene3D" id="3.40.50.1220">
    <property type="entry name" value="TPP-binding domain"/>
    <property type="match status" value="1"/>
</dbReference>
<feature type="domain" description="Thiamine pyrophosphate enzyme central" evidence="4">
    <location>
        <begin position="193"/>
        <end position="321"/>
    </location>
</feature>
<dbReference type="GO" id="GO:0003824">
    <property type="term" value="F:catalytic activity"/>
    <property type="evidence" value="ECO:0007669"/>
    <property type="project" value="InterPro"/>
</dbReference>
<comment type="caution">
    <text evidence="7">The sequence shown here is derived from an EMBL/GenBank/DDBJ whole genome shotgun (WGS) entry which is preliminary data.</text>
</comment>
<dbReference type="InterPro" id="IPR029061">
    <property type="entry name" value="THDP-binding"/>
</dbReference>
<dbReference type="SUPFAM" id="SSF52518">
    <property type="entry name" value="Thiamin diphosphate-binding fold (THDP-binding)"/>
    <property type="match status" value="2"/>
</dbReference>
<gene>
    <name evidence="7" type="ORF">OQ273_06400</name>
</gene>
<dbReference type="Pfam" id="PF00205">
    <property type="entry name" value="TPP_enzyme_M"/>
    <property type="match status" value="1"/>
</dbReference>
<dbReference type="GO" id="GO:0019752">
    <property type="term" value="P:carboxylic acid metabolic process"/>
    <property type="evidence" value="ECO:0007669"/>
    <property type="project" value="UniProtKB-ARBA"/>
</dbReference>